<accession>C4JBK2</accession>
<protein>
    <submittedName>
        <fullName evidence="1">Uncharacterized protein</fullName>
    </submittedName>
</protein>
<proteinExistence type="evidence at transcript level"/>
<sequence>MSHTLRINHCTTCILLFIKGRYEDFKNLGMPDAILSHNGSSAAEFITMTSHLHKAQVLILVRPTVRKHDRFTSKKFRVPLFSFSLDALLFKTSILYHARKSSWINLILPIPAHGTHLQMVSLPFFLK</sequence>
<name>C4JBK2_MAIZE</name>
<dbReference type="AlphaFoldDB" id="C4JBK2"/>
<evidence type="ECO:0000313" key="1">
    <source>
        <dbReference type="EMBL" id="ACR38552.1"/>
    </source>
</evidence>
<organism evidence="1">
    <name type="scientific">Zea mays</name>
    <name type="common">Maize</name>
    <dbReference type="NCBI Taxonomy" id="4577"/>
    <lineage>
        <taxon>Eukaryota</taxon>
        <taxon>Viridiplantae</taxon>
        <taxon>Streptophyta</taxon>
        <taxon>Embryophyta</taxon>
        <taxon>Tracheophyta</taxon>
        <taxon>Spermatophyta</taxon>
        <taxon>Magnoliopsida</taxon>
        <taxon>Liliopsida</taxon>
        <taxon>Poales</taxon>
        <taxon>Poaceae</taxon>
        <taxon>PACMAD clade</taxon>
        <taxon>Panicoideae</taxon>
        <taxon>Andropogonodae</taxon>
        <taxon>Andropogoneae</taxon>
        <taxon>Tripsacinae</taxon>
        <taxon>Zea</taxon>
    </lineage>
</organism>
<reference evidence="1" key="1">
    <citation type="journal article" date="2009" name="PLoS Genet.">
        <title>Sequencing, mapping, and analysis of 27,455 maize full-length cDNAs.</title>
        <authorList>
            <person name="Soderlund C."/>
            <person name="Descour A."/>
            <person name="Kudrna D."/>
            <person name="Bomhoff M."/>
            <person name="Boyd L."/>
            <person name="Currie J."/>
            <person name="Angelova A."/>
            <person name="Collura K."/>
            <person name="Wissotski M."/>
            <person name="Ashley E."/>
            <person name="Morrow D."/>
            <person name="Fernandes J."/>
            <person name="Walbot V."/>
            <person name="Yu Y."/>
        </authorList>
    </citation>
    <scope>NUCLEOTIDE SEQUENCE</scope>
    <source>
        <strain evidence="1">B73</strain>
    </source>
</reference>
<dbReference type="EMBL" id="BT088199">
    <property type="protein sequence ID" value="ACR38552.1"/>
    <property type="molecule type" value="mRNA"/>
</dbReference>